<accession>A0A0D7K5R1</accession>
<comment type="caution">
    <text evidence="2">The sequence shown here is derived from an EMBL/GenBank/DDBJ whole genome shotgun (WGS) entry which is preliminary data.</text>
</comment>
<dbReference type="AlphaFoldDB" id="A0A0D7K5R1"/>
<feature type="domain" description="Chemoreceptor zinc-binding" evidence="1">
    <location>
        <begin position="49"/>
        <end position="117"/>
    </location>
</feature>
<evidence type="ECO:0000259" key="1">
    <source>
        <dbReference type="Pfam" id="PF13682"/>
    </source>
</evidence>
<gene>
    <name evidence="2" type="ORF">RP29_17165</name>
</gene>
<dbReference type="InterPro" id="IPR025991">
    <property type="entry name" value="Chemoreceptor_zinc-bind_dom"/>
</dbReference>
<dbReference type="STRING" id="80878.RP29_17165"/>
<dbReference type="Gene3D" id="1.20.120.30">
    <property type="entry name" value="Aspartate receptor, ligand-binding domain"/>
    <property type="match status" value="1"/>
</dbReference>
<dbReference type="OrthoDB" id="8613985at2"/>
<organism evidence="2 3">
    <name type="scientific">Acidovorax temperans</name>
    <dbReference type="NCBI Taxonomy" id="80878"/>
    <lineage>
        <taxon>Bacteria</taxon>
        <taxon>Pseudomonadati</taxon>
        <taxon>Pseudomonadota</taxon>
        <taxon>Betaproteobacteria</taxon>
        <taxon>Burkholderiales</taxon>
        <taxon>Comamonadaceae</taxon>
        <taxon>Acidovorax</taxon>
    </lineage>
</organism>
<protein>
    <recommendedName>
        <fullName evidence="1">Chemoreceptor zinc-binding domain-containing protein</fullName>
    </recommendedName>
</protein>
<dbReference type="PATRIC" id="fig|80878.5.peg.3364"/>
<reference evidence="2 3" key="1">
    <citation type="submission" date="2014-12" db="EMBL/GenBank/DDBJ databases">
        <title>Isolation of bacteria from lake water.</title>
        <authorList>
            <person name="Sheng K.-Y."/>
            <person name="Chin P.-S."/>
            <person name="Chan K.-G."/>
            <person name="Tan G.S."/>
        </authorList>
    </citation>
    <scope>NUCLEOTIDE SEQUENCE [LARGE SCALE GENOMIC DNA]</scope>
    <source>
        <strain evidence="2 3">KY4</strain>
    </source>
</reference>
<keyword evidence="3" id="KW-1185">Reference proteome</keyword>
<dbReference type="RefSeq" id="WP_044401440.1">
    <property type="nucleotide sequence ID" value="NZ_JXYQ01000066.1"/>
</dbReference>
<evidence type="ECO:0000313" key="2">
    <source>
        <dbReference type="EMBL" id="KJA09334.1"/>
    </source>
</evidence>
<dbReference type="EMBL" id="JXYQ01000066">
    <property type="protein sequence ID" value="KJA09334.1"/>
    <property type="molecule type" value="Genomic_DNA"/>
</dbReference>
<sequence length="158" mass="17560">MDFFRRFLGVSAPNAGAQPGTVGGPIALASPPEDSVPAELDVDAAINAHERWKARLMDYLEGRLPVGLDPDVIRRDDYSALGRWLHGVGADVLGHHPAYPLLMARHRYFHEQAAEMVQWAQQGEWDHVVAVLNGRYRFASNQIVLLLKSIRQGVKQDA</sequence>
<name>A0A0D7K5R1_9BURK</name>
<dbReference type="Pfam" id="PF13682">
    <property type="entry name" value="CZB"/>
    <property type="match status" value="1"/>
</dbReference>
<proteinExistence type="predicted"/>
<dbReference type="Proteomes" id="UP000032566">
    <property type="component" value="Unassembled WGS sequence"/>
</dbReference>
<evidence type="ECO:0000313" key="3">
    <source>
        <dbReference type="Proteomes" id="UP000032566"/>
    </source>
</evidence>